<accession>A0A8X6V246</accession>
<evidence type="ECO:0000256" key="1">
    <source>
        <dbReference type="SAM" id="MobiDB-lite"/>
    </source>
</evidence>
<dbReference type="Proteomes" id="UP000887159">
    <property type="component" value="Unassembled WGS sequence"/>
</dbReference>
<protein>
    <submittedName>
        <fullName evidence="2">Uncharacterized protein</fullName>
    </submittedName>
</protein>
<dbReference type="EMBL" id="BMAU01021230">
    <property type="protein sequence ID" value="GFY01747.1"/>
    <property type="molecule type" value="Genomic_DNA"/>
</dbReference>
<dbReference type="AlphaFoldDB" id="A0A8X6V246"/>
<evidence type="ECO:0000313" key="2">
    <source>
        <dbReference type="EMBL" id="GFY01747.1"/>
    </source>
</evidence>
<feature type="compositionally biased region" description="Acidic residues" evidence="1">
    <location>
        <begin position="13"/>
        <end position="26"/>
    </location>
</feature>
<keyword evidence="3" id="KW-1185">Reference proteome</keyword>
<feature type="region of interest" description="Disordered" evidence="1">
    <location>
        <begin position="1"/>
        <end position="38"/>
    </location>
</feature>
<name>A0A8X6V246_TRICX</name>
<sequence>MLNVGEIVTSVPEEPDPVDDETDADENNNNNESSKECGRRKILQIHNIYNVDETGVNWMALPKKSLASKRRKNEGVRWGNEE</sequence>
<comment type="caution">
    <text evidence="2">The sequence shown here is derived from an EMBL/GenBank/DDBJ whole genome shotgun (WGS) entry which is preliminary data.</text>
</comment>
<reference evidence="2" key="1">
    <citation type="submission" date="2020-08" db="EMBL/GenBank/DDBJ databases">
        <title>Multicomponent nature underlies the extraordinary mechanical properties of spider dragline silk.</title>
        <authorList>
            <person name="Kono N."/>
            <person name="Nakamura H."/>
            <person name="Mori M."/>
            <person name="Yoshida Y."/>
            <person name="Ohtoshi R."/>
            <person name="Malay A.D."/>
            <person name="Moran D.A.P."/>
            <person name="Tomita M."/>
            <person name="Numata K."/>
            <person name="Arakawa K."/>
        </authorList>
    </citation>
    <scope>NUCLEOTIDE SEQUENCE</scope>
</reference>
<evidence type="ECO:0000313" key="3">
    <source>
        <dbReference type="Proteomes" id="UP000887159"/>
    </source>
</evidence>
<proteinExistence type="predicted"/>
<gene>
    <name evidence="2" type="ORF">TNCV_1467391</name>
</gene>
<organism evidence="2 3">
    <name type="scientific">Trichonephila clavipes</name>
    <name type="common">Golden silk orbweaver</name>
    <name type="synonym">Nephila clavipes</name>
    <dbReference type="NCBI Taxonomy" id="2585209"/>
    <lineage>
        <taxon>Eukaryota</taxon>
        <taxon>Metazoa</taxon>
        <taxon>Ecdysozoa</taxon>
        <taxon>Arthropoda</taxon>
        <taxon>Chelicerata</taxon>
        <taxon>Arachnida</taxon>
        <taxon>Araneae</taxon>
        <taxon>Araneomorphae</taxon>
        <taxon>Entelegynae</taxon>
        <taxon>Araneoidea</taxon>
        <taxon>Nephilidae</taxon>
        <taxon>Trichonephila</taxon>
    </lineage>
</organism>